<dbReference type="EMBL" id="MT144245">
    <property type="protein sequence ID" value="QJA51208.1"/>
    <property type="molecule type" value="Genomic_DNA"/>
</dbReference>
<proteinExistence type="predicted"/>
<sequence>MGRYMVDTREEYEGRIYPWSKYLAEGQPWMQEIWGEFVKGEFTPDRKKTPENYLPESDKPVTDMSKPELFQAADDLGVIISRKASRDLLIKKVKKAIENGKT</sequence>
<dbReference type="AlphaFoldDB" id="A0A6H1ZUL5"/>
<dbReference type="EMBL" id="MT142194">
    <property type="protein sequence ID" value="QJA75936.1"/>
    <property type="molecule type" value="Genomic_DNA"/>
</dbReference>
<evidence type="ECO:0000313" key="2">
    <source>
        <dbReference type="EMBL" id="QJA75936.1"/>
    </source>
</evidence>
<evidence type="ECO:0000313" key="1">
    <source>
        <dbReference type="EMBL" id="QJA51208.1"/>
    </source>
</evidence>
<accession>A0A6H1ZUL5</accession>
<gene>
    <name evidence="2" type="ORF">MM415A01650_0006</name>
    <name evidence="1" type="ORF">TM448A02020_0006</name>
</gene>
<reference evidence="1" key="1">
    <citation type="submission" date="2020-03" db="EMBL/GenBank/DDBJ databases">
        <title>The deep terrestrial virosphere.</title>
        <authorList>
            <person name="Holmfeldt K."/>
            <person name="Nilsson E."/>
            <person name="Simone D."/>
            <person name="Lopez-Fernandez M."/>
            <person name="Wu X."/>
            <person name="de Brujin I."/>
            <person name="Lundin D."/>
            <person name="Andersson A."/>
            <person name="Bertilsson S."/>
            <person name="Dopson M."/>
        </authorList>
    </citation>
    <scope>NUCLEOTIDE SEQUENCE</scope>
    <source>
        <strain evidence="2">MM415A01650</strain>
        <strain evidence="1">TM448A02020</strain>
    </source>
</reference>
<protein>
    <submittedName>
        <fullName evidence="1">Uncharacterized protein</fullName>
    </submittedName>
</protein>
<name>A0A6H1ZUL5_9ZZZZ</name>
<organism evidence="1">
    <name type="scientific">viral metagenome</name>
    <dbReference type="NCBI Taxonomy" id="1070528"/>
    <lineage>
        <taxon>unclassified sequences</taxon>
        <taxon>metagenomes</taxon>
        <taxon>organismal metagenomes</taxon>
    </lineage>
</organism>